<accession>B9SC63</accession>
<dbReference type="eggNOG" id="KOG1052">
    <property type="taxonomic scope" value="Eukaryota"/>
</dbReference>
<protein>
    <submittedName>
        <fullName evidence="1">Glutamate receptor 2 plant, putative</fullName>
    </submittedName>
</protein>
<gene>
    <name evidence="1" type="ORF">RCOM_1408080</name>
</gene>
<dbReference type="PANTHER" id="PTHR18966">
    <property type="entry name" value="IONOTROPIC GLUTAMATE RECEPTOR"/>
    <property type="match status" value="1"/>
</dbReference>
<dbReference type="STRING" id="3988.B9SC63"/>
<dbReference type="InterPro" id="IPR015683">
    <property type="entry name" value="Ionotropic_Glu_rcpt"/>
</dbReference>
<keyword evidence="1" id="KW-0675">Receptor</keyword>
<evidence type="ECO:0000313" key="2">
    <source>
        <dbReference type="Proteomes" id="UP000008311"/>
    </source>
</evidence>
<organism evidence="1 2">
    <name type="scientific">Ricinus communis</name>
    <name type="common">Castor bean</name>
    <dbReference type="NCBI Taxonomy" id="3988"/>
    <lineage>
        <taxon>Eukaryota</taxon>
        <taxon>Viridiplantae</taxon>
        <taxon>Streptophyta</taxon>
        <taxon>Embryophyta</taxon>
        <taxon>Tracheophyta</taxon>
        <taxon>Spermatophyta</taxon>
        <taxon>Magnoliopsida</taxon>
        <taxon>eudicotyledons</taxon>
        <taxon>Gunneridae</taxon>
        <taxon>Pentapetalae</taxon>
        <taxon>rosids</taxon>
        <taxon>fabids</taxon>
        <taxon>Malpighiales</taxon>
        <taxon>Euphorbiaceae</taxon>
        <taxon>Acalyphoideae</taxon>
        <taxon>Acalypheae</taxon>
        <taxon>Ricinus</taxon>
    </lineage>
</organism>
<keyword evidence="2" id="KW-1185">Reference proteome</keyword>
<proteinExistence type="predicted"/>
<dbReference type="Proteomes" id="UP000008311">
    <property type="component" value="Unassembled WGS sequence"/>
</dbReference>
<sequence>MLVVSATFTTSFTSLMTNSHIKPSKTYINMLRRTNAAIGYDGSSFVIQYLVKVLGFKPKNIGSIASIDDHAEALASGNIIAAFILMPYAKVLLEKYCTGFNIAGPTYELGGFGFVSPKVSTLAFDMSEAIVRLRVSGGIASNRGKNALLL</sequence>
<dbReference type="SUPFAM" id="SSF53850">
    <property type="entry name" value="Periplasmic binding protein-like II"/>
    <property type="match status" value="1"/>
</dbReference>
<dbReference type="EMBL" id="EQ973919">
    <property type="protein sequence ID" value="EEF38777.1"/>
    <property type="molecule type" value="Genomic_DNA"/>
</dbReference>
<dbReference type="InParanoid" id="B9SC63"/>
<reference evidence="2" key="1">
    <citation type="journal article" date="2010" name="Nat. Biotechnol.">
        <title>Draft genome sequence of the oilseed species Ricinus communis.</title>
        <authorList>
            <person name="Chan A.P."/>
            <person name="Crabtree J."/>
            <person name="Zhao Q."/>
            <person name="Lorenzi H."/>
            <person name="Orvis J."/>
            <person name="Puiu D."/>
            <person name="Melake-Berhan A."/>
            <person name="Jones K.M."/>
            <person name="Redman J."/>
            <person name="Chen G."/>
            <person name="Cahoon E.B."/>
            <person name="Gedil M."/>
            <person name="Stanke M."/>
            <person name="Haas B.J."/>
            <person name="Wortman J.R."/>
            <person name="Fraser-Liggett C.M."/>
            <person name="Ravel J."/>
            <person name="Rabinowicz P.D."/>
        </authorList>
    </citation>
    <scope>NUCLEOTIDE SEQUENCE [LARGE SCALE GENOMIC DNA]</scope>
    <source>
        <strain evidence="2">cv. Hale</strain>
    </source>
</reference>
<dbReference type="AlphaFoldDB" id="B9SC63"/>
<name>B9SC63_RICCO</name>
<evidence type="ECO:0000313" key="1">
    <source>
        <dbReference type="EMBL" id="EEF38777.1"/>
    </source>
</evidence>